<sequence>MFCSQKQKLTKNLIIKGLSNRCYASAIQIPFHPHYVPPGQPFSRRYPPIGRKKILKTSYAIPTLNLNSSQNQLQAPTLSEMLKPTNSIFIGIVPTINKLQADEKLSSSYNLNTQNEHIPFIFRASTICFVLVGVIRYFYHTSKPLDSKSDSETNYEKDLHKKNS</sequence>
<keyword evidence="3" id="KW-1185">Reference proteome</keyword>
<dbReference type="AlphaFoldDB" id="A0A9N9HX23"/>
<dbReference type="Proteomes" id="UP000789759">
    <property type="component" value="Unassembled WGS sequence"/>
</dbReference>
<comment type="caution">
    <text evidence="2">The sequence shown here is derived from an EMBL/GenBank/DDBJ whole genome shotgun (WGS) entry which is preliminary data.</text>
</comment>
<dbReference type="EMBL" id="CAJVQA010011818">
    <property type="protein sequence ID" value="CAG8711041.1"/>
    <property type="molecule type" value="Genomic_DNA"/>
</dbReference>
<gene>
    <name evidence="2" type="ORF">CPELLU_LOCUS12330</name>
</gene>
<keyword evidence="1" id="KW-1133">Transmembrane helix</keyword>
<organism evidence="2 3">
    <name type="scientific">Cetraspora pellucida</name>
    <dbReference type="NCBI Taxonomy" id="1433469"/>
    <lineage>
        <taxon>Eukaryota</taxon>
        <taxon>Fungi</taxon>
        <taxon>Fungi incertae sedis</taxon>
        <taxon>Mucoromycota</taxon>
        <taxon>Glomeromycotina</taxon>
        <taxon>Glomeromycetes</taxon>
        <taxon>Diversisporales</taxon>
        <taxon>Gigasporaceae</taxon>
        <taxon>Cetraspora</taxon>
    </lineage>
</organism>
<evidence type="ECO:0000313" key="2">
    <source>
        <dbReference type="EMBL" id="CAG8711041.1"/>
    </source>
</evidence>
<dbReference type="OrthoDB" id="2345912at2759"/>
<proteinExistence type="predicted"/>
<reference evidence="2" key="1">
    <citation type="submission" date="2021-06" db="EMBL/GenBank/DDBJ databases">
        <authorList>
            <person name="Kallberg Y."/>
            <person name="Tangrot J."/>
            <person name="Rosling A."/>
        </authorList>
    </citation>
    <scope>NUCLEOTIDE SEQUENCE</scope>
    <source>
        <strain evidence="2">FL966</strain>
    </source>
</reference>
<evidence type="ECO:0000256" key="1">
    <source>
        <dbReference type="SAM" id="Phobius"/>
    </source>
</evidence>
<protein>
    <submittedName>
        <fullName evidence="2">14202_t:CDS:1</fullName>
    </submittedName>
</protein>
<keyword evidence="1" id="KW-0472">Membrane</keyword>
<name>A0A9N9HX23_9GLOM</name>
<keyword evidence="1" id="KW-0812">Transmembrane</keyword>
<feature type="transmembrane region" description="Helical" evidence="1">
    <location>
        <begin position="120"/>
        <end position="139"/>
    </location>
</feature>
<evidence type="ECO:0000313" key="3">
    <source>
        <dbReference type="Proteomes" id="UP000789759"/>
    </source>
</evidence>
<accession>A0A9N9HX23</accession>